<keyword evidence="3 7" id="KW-0547">Nucleotide-binding</keyword>
<name>A0A9D1S541_9FIRM</name>
<gene>
    <name evidence="10" type="primary">pfkB</name>
    <name evidence="10" type="ORF">IAC59_08530</name>
</gene>
<keyword evidence="7" id="KW-0423">Lactose metabolism</keyword>
<feature type="domain" description="Carbohydrate kinase PfkB" evidence="9">
    <location>
        <begin position="7"/>
        <end position="288"/>
    </location>
</feature>
<reference evidence="10" key="1">
    <citation type="submission" date="2020-10" db="EMBL/GenBank/DDBJ databases">
        <authorList>
            <person name="Gilroy R."/>
        </authorList>
    </citation>
    <scope>NUCLEOTIDE SEQUENCE</scope>
    <source>
        <strain evidence="10">ChiSxjej2B14-8506</strain>
    </source>
</reference>
<dbReference type="GO" id="GO:0005524">
    <property type="term" value="F:ATP binding"/>
    <property type="evidence" value="ECO:0007669"/>
    <property type="project" value="UniProtKB-UniRule"/>
</dbReference>
<comment type="catalytic activity">
    <reaction evidence="6 8">
        <text>beta-D-fructose 1-phosphate + ATP = beta-D-fructose 1,6-bisphosphate + ADP + H(+)</text>
        <dbReference type="Rhea" id="RHEA:14213"/>
        <dbReference type="ChEBI" id="CHEBI:15378"/>
        <dbReference type="ChEBI" id="CHEBI:30616"/>
        <dbReference type="ChEBI" id="CHEBI:32966"/>
        <dbReference type="ChEBI" id="CHEBI:138881"/>
        <dbReference type="ChEBI" id="CHEBI:456216"/>
        <dbReference type="EC" id="2.7.1.56"/>
    </reaction>
</comment>
<evidence type="ECO:0000256" key="1">
    <source>
        <dbReference type="ARBA" id="ARBA00005380"/>
    </source>
</evidence>
<dbReference type="EMBL" id="DVNK01000051">
    <property type="protein sequence ID" value="HIU47285.1"/>
    <property type="molecule type" value="Genomic_DNA"/>
</dbReference>
<comment type="function">
    <text evidence="8">Catalyzes the ATP-dependent phosphorylation of fructose-l-phosphate to fructose-l,6-bisphosphate.</text>
</comment>
<evidence type="ECO:0000256" key="8">
    <source>
        <dbReference type="RuleBase" id="RU369061"/>
    </source>
</evidence>
<dbReference type="GO" id="GO:0044281">
    <property type="term" value="P:small molecule metabolic process"/>
    <property type="evidence" value="ECO:0007669"/>
    <property type="project" value="UniProtKB-ARBA"/>
</dbReference>
<evidence type="ECO:0000256" key="7">
    <source>
        <dbReference type="PIRNR" id="PIRNR000535"/>
    </source>
</evidence>
<evidence type="ECO:0000256" key="6">
    <source>
        <dbReference type="ARBA" id="ARBA00047745"/>
    </source>
</evidence>
<comment type="similarity">
    <text evidence="1">Belongs to the carbohydrate kinase pfkB family.</text>
</comment>
<dbReference type="GO" id="GO:0016052">
    <property type="term" value="P:carbohydrate catabolic process"/>
    <property type="evidence" value="ECO:0007669"/>
    <property type="project" value="UniProtKB-ARBA"/>
</dbReference>
<dbReference type="PIRSF" id="PIRSF000535">
    <property type="entry name" value="1PFK/6PFK/LacC"/>
    <property type="match status" value="1"/>
</dbReference>
<dbReference type="GO" id="GO:0008662">
    <property type="term" value="F:1-phosphofructokinase activity"/>
    <property type="evidence" value="ECO:0007669"/>
    <property type="project" value="UniProtKB-UniRule"/>
</dbReference>
<dbReference type="InterPro" id="IPR029056">
    <property type="entry name" value="Ribokinase-like"/>
</dbReference>
<comment type="caution">
    <text evidence="10">The sequence shown here is derived from an EMBL/GenBank/DDBJ whole genome shotgun (WGS) entry which is preliminary data.</text>
</comment>
<evidence type="ECO:0000313" key="11">
    <source>
        <dbReference type="Proteomes" id="UP000824123"/>
    </source>
</evidence>
<dbReference type="EC" id="2.7.1.144" evidence="7"/>
<keyword evidence="5 7" id="KW-0067">ATP-binding</keyword>
<dbReference type="PROSITE" id="PS00583">
    <property type="entry name" value="PFKB_KINASES_1"/>
    <property type="match status" value="1"/>
</dbReference>
<comment type="similarity">
    <text evidence="7">Belongs to the carbohydrate kinase PfkB family. LacC subfamily.</text>
</comment>
<dbReference type="InterPro" id="IPR017583">
    <property type="entry name" value="Tagatose/fructose_Pkinase"/>
</dbReference>
<dbReference type="InterPro" id="IPR011611">
    <property type="entry name" value="PfkB_dom"/>
</dbReference>
<evidence type="ECO:0000256" key="3">
    <source>
        <dbReference type="ARBA" id="ARBA00022741"/>
    </source>
</evidence>
<evidence type="ECO:0000256" key="5">
    <source>
        <dbReference type="ARBA" id="ARBA00022840"/>
    </source>
</evidence>
<dbReference type="SUPFAM" id="SSF53613">
    <property type="entry name" value="Ribokinase-like"/>
    <property type="match status" value="1"/>
</dbReference>
<dbReference type="PANTHER" id="PTHR46566">
    <property type="entry name" value="1-PHOSPHOFRUCTOKINASE-RELATED"/>
    <property type="match status" value="1"/>
</dbReference>
<dbReference type="GO" id="GO:0009024">
    <property type="term" value="F:tagatose-6-phosphate kinase activity"/>
    <property type="evidence" value="ECO:0007669"/>
    <property type="project" value="UniProtKB-EC"/>
</dbReference>
<comment type="catalytic activity">
    <reaction evidence="7">
        <text>D-tagatofuranose 6-phosphate + ATP = D-tagatofuranose 1,6-bisphosphate + ADP + H(+)</text>
        <dbReference type="Rhea" id="RHEA:12420"/>
        <dbReference type="ChEBI" id="CHEBI:15378"/>
        <dbReference type="ChEBI" id="CHEBI:30616"/>
        <dbReference type="ChEBI" id="CHEBI:58694"/>
        <dbReference type="ChEBI" id="CHEBI:58695"/>
        <dbReference type="ChEBI" id="CHEBI:456216"/>
        <dbReference type="EC" id="2.7.1.144"/>
    </reaction>
</comment>
<dbReference type="FunFam" id="3.40.1190.20:FF:000001">
    <property type="entry name" value="Phosphofructokinase"/>
    <property type="match status" value="1"/>
</dbReference>
<dbReference type="Gene3D" id="3.40.1190.20">
    <property type="match status" value="1"/>
</dbReference>
<comment type="pathway">
    <text evidence="7">Carbohydrate metabolism; D-tagatose 6-phosphate degradation; D-glyceraldehyde 3-phosphate and glycerone phosphate from D-tagatose 6-phosphate: step 1/2.</text>
</comment>
<keyword evidence="2 7" id="KW-0808">Transferase</keyword>
<dbReference type="AlphaFoldDB" id="A0A9D1S541"/>
<dbReference type="PANTHER" id="PTHR46566:SF5">
    <property type="entry name" value="1-PHOSPHOFRUCTOKINASE"/>
    <property type="match status" value="1"/>
</dbReference>
<sequence length="308" mass="32323">MIVTITMNAAIDKMYAVERNEPGEVLRVRECVATPGGKGLNVARVIAAMGERSLATGLLGGHSGRWVQEALTSQGIAHDFEHVPGETRTCINIVEPNGRQTEFLEPGFEVGEAELAAFERRLERLMGECDIATISGSVPRGVPVDCYARIVAMARRMGKPVLLDSSGALLKSGVEALPTLIKPNTDEIAQLLGHKVTADGALEAARALHGRGIAYVVISMGESGSLMVCDAGAFKATPPHIEAVSATGCGDSMIAGLAISLLRGYAPEEMLRYATAVSAANALEKGTGCVVRSKAEALLGEVCIARLD</sequence>
<dbReference type="InterPro" id="IPR022463">
    <property type="entry name" value="1-PFruKinase"/>
</dbReference>
<proteinExistence type="inferred from homology"/>
<keyword evidence="4 8" id="KW-0418">Kinase</keyword>
<evidence type="ECO:0000256" key="2">
    <source>
        <dbReference type="ARBA" id="ARBA00022679"/>
    </source>
</evidence>
<dbReference type="NCBIfam" id="TIGR03828">
    <property type="entry name" value="pfkB"/>
    <property type="match status" value="1"/>
</dbReference>
<dbReference type="GO" id="GO:0005829">
    <property type="term" value="C:cytosol"/>
    <property type="evidence" value="ECO:0007669"/>
    <property type="project" value="TreeGrafter"/>
</dbReference>
<dbReference type="InterPro" id="IPR002173">
    <property type="entry name" value="Carboh/pur_kinase_PfkB_CS"/>
</dbReference>
<evidence type="ECO:0000256" key="4">
    <source>
        <dbReference type="ARBA" id="ARBA00022777"/>
    </source>
</evidence>
<protein>
    <recommendedName>
        <fullName evidence="7">Tagatose-6-phosphate kinase</fullName>
        <ecNumber evidence="7">2.7.1.144</ecNumber>
    </recommendedName>
</protein>
<organism evidence="10 11">
    <name type="scientific">Candidatus Fimadaptatus faecigallinarum</name>
    <dbReference type="NCBI Taxonomy" id="2840814"/>
    <lineage>
        <taxon>Bacteria</taxon>
        <taxon>Bacillati</taxon>
        <taxon>Bacillota</taxon>
        <taxon>Clostridia</taxon>
        <taxon>Eubacteriales</taxon>
        <taxon>Candidatus Fimadaptatus</taxon>
    </lineage>
</organism>
<evidence type="ECO:0000313" key="10">
    <source>
        <dbReference type="EMBL" id="HIU47285.1"/>
    </source>
</evidence>
<reference evidence="10" key="2">
    <citation type="journal article" date="2021" name="PeerJ">
        <title>Extensive microbial diversity within the chicken gut microbiome revealed by metagenomics and culture.</title>
        <authorList>
            <person name="Gilroy R."/>
            <person name="Ravi A."/>
            <person name="Getino M."/>
            <person name="Pursley I."/>
            <person name="Horton D.L."/>
            <person name="Alikhan N.F."/>
            <person name="Baker D."/>
            <person name="Gharbi K."/>
            <person name="Hall N."/>
            <person name="Watson M."/>
            <person name="Adriaenssens E.M."/>
            <person name="Foster-Nyarko E."/>
            <person name="Jarju S."/>
            <person name="Secka A."/>
            <person name="Antonio M."/>
            <person name="Oren A."/>
            <person name="Chaudhuri R.R."/>
            <person name="La Ragione R."/>
            <person name="Hildebrand F."/>
            <person name="Pallen M.J."/>
        </authorList>
    </citation>
    <scope>NUCLEOTIDE SEQUENCE</scope>
    <source>
        <strain evidence="10">ChiSxjej2B14-8506</strain>
    </source>
</reference>
<dbReference type="NCBIfam" id="TIGR03168">
    <property type="entry name" value="1-PFK"/>
    <property type="match status" value="1"/>
</dbReference>
<evidence type="ECO:0000259" key="9">
    <source>
        <dbReference type="Pfam" id="PF00294"/>
    </source>
</evidence>
<dbReference type="Proteomes" id="UP000824123">
    <property type="component" value="Unassembled WGS sequence"/>
</dbReference>
<dbReference type="Pfam" id="PF00294">
    <property type="entry name" value="PfkB"/>
    <property type="match status" value="1"/>
</dbReference>
<accession>A0A9D1S541</accession>
<dbReference type="GO" id="GO:0005988">
    <property type="term" value="P:lactose metabolic process"/>
    <property type="evidence" value="ECO:0007669"/>
    <property type="project" value="UniProtKB-KW"/>
</dbReference>
<dbReference type="CDD" id="cd01164">
    <property type="entry name" value="FruK_PfkB_like"/>
    <property type="match status" value="1"/>
</dbReference>